<dbReference type="InterPro" id="IPR052993">
    <property type="entry name" value="CFA-57"/>
</dbReference>
<evidence type="ECO:0000313" key="9">
    <source>
        <dbReference type="Proteomes" id="UP000663829"/>
    </source>
</evidence>
<evidence type="ECO:0000256" key="1">
    <source>
        <dbReference type="ARBA" id="ARBA00022574"/>
    </source>
</evidence>
<dbReference type="Proteomes" id="UP000663829">
    <property type="component" value="Unassembled WGS sequence"/>
</dbReference>
<dbReference type="PROSITE" id="PS50082">
    <property type="entry name" value="WD_REPEATS_2"/>
    <property type="match status" value="3"/>
</dbReference>
<feature type="domain" description="EML-like second beta-propeller" evidence="6">
    <location>
        <begin position="211"/>
        <end position="488"/>
    </location>
</feature>
<reference evidence="7" key="1">
    <citation type="submission" date="2021-02" db="EMBL/GenBank/DDBJ databases">
        <authorList>
            <person name="Nowell W R."/>
        </authorList>
    </citation>
    <scope>NUCLEOTIDE SEQUENCE</scope>
</reference>
<keyword evidence="9" id="KW-1185">Reference proteome</keyword>
<dbReference type="Gene3D" id="2.130.10.10">
    <property type="entry name" value="YVTN repeat-like/Quinoprotein amine dehydrogenase"/>
    <property type="match status" value="2"/>
</dbReference>
<evidence type="ECO:0000256" key="2">
    <source>
        <dbReference type="ARBA" id="ARBA00022737"/>
    </source>
</evidence>
<keyword evidence="1 3" id="KW-0853">WD repeat</keyword>
<name>A0A814L0F2_9BILA</name>
<dbReference type="EMBL" id="CAJOBC010004421">
    <property type="protein sequence ID" value="CAF3827123.1"/>
    <property type="molecule type" value="Genomic_DNA"/>
</dbReference>
<sequence>MAHTEVRTAQQPNATVTQVSFNPQDNTQICAVGHGLFKMFRYADSTLKPSQNLKQEHYNFTCHCWVSDDRILAGTDSGKLFVIQNGEILHEIKLDLKSESRSVQSQILTPIERQTDSIDMESRQDVKCIVPFSRGVIVAAGTNKAYTFDRIDDNKEYFRRNREIMLPNDPVDKSNNERIVAMCLSPSEETLVADVATFSYLTEGYHHAQVTGVDICVRKQLIATCGVDKSVRIWNYETGTLEVCKEFQEEAYTVSLHPSGLFVLVGFSDKLKLFTILIDDLRPFKEFSIRGCREALFSNGGHVFAAVHGNVIQIYSTVTFENITNLKGHNGKVRQLVWSPDDTRLFSCGMDGAIYEWELATSKRLHEAVLKACGYTSLSLSADAKTVYAVGTDRKIKEILDAQQILREIPISPDDMQPTSIALSHTGKSLIVGTSKGTVRSYKFPLTKADEFTEYIGHVGMINRLRITFQDEYVISIGDDGLVILWKLQEHGVSKKDKESTFAEEILITKSDLEEKNTLIRELKQRVTELREENEYQLKLKEMNYAERIRDLTDKFMQEMENLKTKNTVITGEKEKEASKHAEQVHDLLEKQNKELQDLESSNNQKLMLEYEKYQELQAKTQKTQEEYERQITELENRKEEEVTRQRMQYTAQLEKLKNDLILEREKNKQQSRDHEETKRQIEEDADEEILKMMQGHEQALIECKEENVSLRNKSTTFQRKVEESIKKKDADLTSLKNEEIKLQQAIRGLKKDIEGLKKEIQERDETIQDKEKRIYELKRKNQELEKFKFVLDYKIKELKKQIEPRELEIKDMKEQITNMEAELERLSKSNDEEKLKNEELKQKLSASALALQQEKQMKRDSELSLKRIKTDLHNCSALLQEPKLLKQKVFEINQLYVREDATEAANVDQDIQKEYARQRDHLERTVRSLKTKLDKDSERHKNDNIRIMQENVTLIKEINDLRRELKSARVKLQDLQTAMGISRKMAATTTDQIVQALHTHQNNHLVKEKHTELENLITRQRSEIQRLNDQLVHIEGRSRPTSGQLPPINSALAAH</sequence>
<dbReference type="InterPro" id="IPR015943">
    <property type="entry name" value="WD40/YVTN_repeat-like_dom_sf"/>
</dbReference>
<proteinExistence type="predicted"/>
<feature type="repeat" description="WD" evidence="3">
    <location>
        <begin position="203"/>
        <end position="244"/>
    </location>
</feature>
<dbReference type="AlphaFoldDB" id="A0A814L0F2"/>
<dbReference type="InterPro" id="IPR001680">
    <property type="entry name" value="WD40_rpt"/>
</dbReference>
<feature type="region of interest" description="Disordered" evidence="5">
    <location>
        <begin position="1036"/>
        <end position="1056"/>
    </location>
</feature>
<dbReference type="PANTHER" id="PTHR32215:SF0">
    <property type="entry name" value="CILIA- AND FLAGELLA-ASSOCIATED PROTEIN 57"/>
    <property type="match status" value="1"/>
</dbReference>
<feature type="coiled-coil region" evidence="4">
    <location>
        <begin position="913"/>
        <end position="979"/>
    </location>
</feature>
<dbReference type="PANTHER" id="PTHR32215">
    <property type="entry name" value="CILIA- AND FLAGELLA-ASSOCIATED PROTEIN 57"/>
    <property type="match status" value="1"/>
</dbReference>
<dbReference type="InterPro" id="IPR036322">
    <property type="entry name" value="WD40_repeat_dom_sf"/>
</dbReference>
<evidence type="ECO:0000256" key="5">
    <source>
        <dbReference type="SAM" id="MobiDB-lite"/>
    </source>
</evidence>
<feature type="compositionally biased region" description="Basic and acidic residues" evidence="5">
    <location>
        <begin position="662"/>
        <end position="683"/>
    </location>
</feature>
<dbReference type="PROSITE" id="PS50294">
    <property type="entry name" value="WD_REPEATS_REGION"/>
    <property type="match status" value="1"/>
</dbReference>
<accession>A0A814L0F2</accession>
<feature type="region of interest" description="Disordered" evidence="5">
    <location>
        <begin position="662"/>
        <end position="684"/>
    </location>
</feature>
<evidence type="ECO:0000256" key="3">
    <source>
        <dbReference type="PROSITE-ProRule" id="PRU00221"/>
    </source>
</evidence>
<evidence type="ECO:0000259" key="6">
    <source>
        <dbReference type="Pfam" id="PF23414"/>
    </source>
</evidence>
<evidence type="ECO:0000313" key="7">
    <source>
        <dbReference type="EMBL" id="CAF1058442.1"/>
    </source>
</evidence>
<dbReference type="SUPFAM" id="SSF50978">
    <property type="entry name" value="WD40 repeat-like"/>
    <property type="match status" value="2"/>
</dbReference>
<feature type="repeat" description="WD" evidence="3">
    <location>
        <begin position="326"/>
        <end position="367"/>
    </location>
</feature>
<dbReference type="InterPro" id="IPR055442">
    <property type="entry name" value="Beta-prop_EML-like_2nd"/>
</dbReference>
<comment type="caution">
    <text evidence="7">The sequence shown here is derived from an EMBL/GenBank/DDBJ whole genome shotgun (WGS) entry which is preliminary data.</text>
</comment>
<keyword evidence="4" id="KW-0175">Coiled coil</keyword>
<dbReference type="FunFam" id="2.130.10.10:FF:000271">
    <property type="entry name" value="cilia- and flagella-associated protein 57"/>
    <property type="match status" value="1"/>
</dbReference>
<keyword evidence="2" id="KW-0677">Repeat</keyword>
<organism evidence="7 9">
    <name type="scientific">Didymodactylos carnosus</name>
    <dbReference type="NCBI Taxonomy" id="1234261"/>
    <lineage>
        <taxon>Eukaryota</taxon>
        <taxon>Metazoa</taxon>
        <taxon>Spiralia</taxon>
        <taxon>Gnathifera</taxon>
        <taxon>Rotifera</taxon>
        <taxon>Eurotatoria</taxon>
        <taxon>Bdelloidea</taxon>
        <taxon>Philodinida</taxon>
        <taxon>Philodinidae</taxon>
        <taxon>Didymodactylos</taxon>
    </lineage>
</organism>
<evidence type="ECO:0000256" key="4">
    <source>
        <dbReference type="SAM" id="Coils"/>
    </source>
</evidence>
<gene>
    <name evidence="7" type="ORF">GPM918_LOCUS16651</name>
    <name evidence="8" type="ORF">SRO942_LOCUS16653</name>
</gene>
<dbReference type="Proteomes" id="UP000681722">
    <property type="component" value="Unassembled WGS sequence"/>
</dbReference>
<evidence type="ECO:0000313" key="8">
    <source>
        <dbReference type="EMBL" id="CAF3827123.1"/>
    </source>
</evidence>
<dbReference type="EMBL" id="CAJNOQ010004421">
    <property type="protein sequence ID" value="CAF1058442.1"/>
    <property type="molecule type" value="Genomic_DNA"/>
</dbReference>
<feature type="repeat" description="WD" evidence="3">
    <location>
        <begin position="455"/>
        <end position="496"/>
    </location>
</feature>
<dbReference type="Pfam" id="PF23414">
    <property type="entry name" value="Beta-prop_EML_2"/>
    <property type="match status" value="1"/>
</dbReference>
<dbReference type="OrthoDB" id="10251741at2759"/>
<dbReference type="SMART" id="SM00320">
    <property type="entry name" value="WD40"/>
    <property type="match status" value="7"/>
</dbReference>
<protein>
    <recommendedName>
        <fullName evidence="6">EML-like second beta-propeller domain-containing protein</fullName>
    </recommendedName>
</protein>